<accession>A0A2G9V062</accession>
<feature type="compositionally biased region" description="Basic and acidic residues" evidence="1">
    <location>
        <begin position="163"/>
        <end position="173"/>
    </location>
</feature>
<dbReference type="Proteomes" id="UP000230423">
    <property type="component" value="Unassembled WGS sequence"/>
</dbReference>
<keyword evidence="3" id="KW-1185">Reference proteome</keyword>
<proteinExistence type="predicted"/>
<evidence type="ECO:0000313" key="3">
    <source>
        <dbReference type="Proteomes" id="UP000230423"/>
    </source>
</evidence>
<dbReference type="OrthoDB" id="5838121at2759"/>
<sequence>MITKALFSPFPSPNKPMLYCTDSPPTEMAPPYLRPGNMSTALVSPPPPSIQLPAIACTPVRPAPKRPVQLTLDSPIPVPQDTIAASDYVPMNPPKATMIPRKESVFRLPSISPNRPKVRDPIPLINAGNPVHNRAESPTTTTAAQAKPSQNFIAALEETLKTQAQDRKARFSPDSKILTSPKPPVPSRSEKPALRITNDSPMERIYDLPAVDL</sequence>
<feature type="region of interest" description="Disordered" evidence="1">
    <location>
        <begin position="163"/>
        <end position="201"/>
    </location>
</feature>
<protein>
    <submittedName>
        <fullName evidence="2">Uncharacterized protein</fullName>
    </submittedName>
</protein>
<gene>
    <name evidence="2" type="ORF">TELCIR_02080</name>
</gene>
<feature type="compositionally biased region" description="Polar residues" evidence="1">
    <location>
        <begin position="136"/>
        <end position="146"/>
    </location>
</feature>
<dbReference type="AlphaFoldDB" id="A0A2G9V062"/>
<reference evidence="2 3" key="1">
    <citation type="submission" date="2015-09" db="EMBL/GenBank/DDBJ databases">
        <title>Draft genome of the parasitic nematode Teladorsagia circumcincta isolate WARC Sus (inbred).</title>
        <authorList>
            <person name="Mitreva M."/>
        </authorList>
    </citation>
    <scope>NUCLEOTIDE SEQUENCE [LARGE SCALE GENOMIC DNA]</scope>
    <source>
        <strain evidence="2 3">S</strain>
    </source>
</reference>
<evidence type="ECO:0000256" key="1">
    <source>
        <dbReference type="SAM" id="MobiDB-lite"/>
    </source>
</evidence>
<organism evidence="2 3">
    <name type="scientific">Teladorsagia circumcincta</name>
    <name type="common">Brown stomach worm</name>
    <name type="synonym">Ostertagia circumcincta</name>
    <dbReference type="NCBI Taxonomy" id="45464"/>
    <lineage>
        <taxon>Eukaryota</taxon>
        <taxon>Metazoa</taxon>
        <taxon>Ecdysozoa</taxon>
        <taxon>Nematoda</taxon>
        <taxon>Chromadorea</taxon>
        <taxon>Rhabditida</taxon>
        <taxon>Rhabditina</taxon>
        <taxon>Rhabditomorpha</taxon>
        <taxon>Strongyloidea</taxon>
        <taxon>Trichostrongylidae</taxon>
        <taxon>Teladorsagia</taxon>
    </lineage>
</organism>
<name>A0A2G9V062_TELCI</name>
<evidence type="ECO:0000313" key="2">
    <source>
        <dbReference type="EMBL" id="PIO75863.1"/>
    </source>
</evidence>
<feature type="region of interest" description="Disordered" evidence="1">
    <location>
        <begin position="110"/>
        <end position="146"/>
    </location>
</feature>
<dbReference type="EMBL" id="KZ345100">
    <property type="protein sequence ID" value="PIO75863.1"/>
    <property type="molecule type" value="Genomic_DNA"/>
</dbReference>